<dbReference type="PANTHER" id="PTHR45966">
    <property type="entry name" value="GDSL-LIKE LIPASE/ACYLHYDROLASE"/>
    <property type="match status" value="1"/>
</dbReference>
<dbReference type="PROSITE" id="PS01098">
    <property type="entry name" value="LIPASE_GDSL_SER"/>
    <property type="match status" value="2"/>
</dbReference>
<dbReference type="InterPro" id="IPR036514">
    <property type="entry name" value="SGNH_hydro_sf"/>
</dbReference>
<accession>A0A6A6LIS9</accession>
<comment type="similarity">
    <text evidence="1">Belongs to the 'GDSL' lipolytic enzyme family.</text>
</comment>
<dbReference type="PANTHER" id="PTHR45966:SF1">
    <property type="entry name" value="GDSL ESTERASE_LIPASE 1-RELATED"/>
    <property type="match status" value="1"/>
</dbReference>
<sequence length="740" mass="83404">MTAVLFAVNARIETSLAEEQNCVEYAITAQQSSCLLIPISIQSHVQSPEKHASLFIFGDSLFDSGNNNYLKNAAGRANFWPYGETFFKYPTGRFSDGRIIPDFIADYLKLSLIPPYLQPGNHQFTYGANFASGELVLWLKLIKECLLHQEIYKIGGRKFGFLSLLDLGSIPSVRAREQNSPSGLMKEATVLAKLHNKALSNVLKKLQKELQGFKYSVFDFYTSTTDRIKHPSKYGFVEGVSSMLWQWALQRNGSLWSKWDGSNKRVRTVLSHQWSKKNHVALFIFGDSLFDAGNNNYLKNAAGRANFWPYGETFFKYPTGRFSDGRVISDFIAEYLKLPLISPYLQPGDYQFMDGVNFASGGAGALVETYQGMVIDLKTQLNYFKNVEKQLRQKLGESETKALLSRAIYLFSIGTNDYLEPSTKNSSLLQFFSRVEYVGMVIGNLTTVIKEIYKIGGRKFGFLSLLALGSIPFVRAREQNSPSGLTEEVTALAELHNKALYNALKELQRELPGFKYSNFDFYTSASERIEHPSKYGFVEGKVACCGTGPYRGMGNCGGMDATKKYELCENPSEYFSLMVVIPLRSSTINLPSSCGVEVPRLQVLAILKPYLRDSLLFQNASNSRHPWYPENHVPLFIFGDSLFEAGNNNILENPAYRADFWPYGETFFKHSTGRFSDGLLIPDFIAEYAKLPFIPSYHQKRNHLLRYGVNFATGGAGALVETFQEFVCDLLLPLLIHNIY</sequence>
<evidence type="ECO:0000256" key="1">
    <source>
        <dbReference type="ARBA" id="ARBA00008668"/>
    </source>
</evidence>
<dbReference type="InterPro" id="IPR008265">
    <property type="entry name" value="Lipase_GDSL_AS"/>
</dbReference>
<organism evidence="3 4">
    <name type="scientific">Hevea brasiliensis</name>
    <name type="common">Para rubber tree</name>
    <name type="synonym">Siphonia brasiliensis</name>
    <dbReference type="NCBI Taxonomy" id="3981"/>
    <lineage>
        <taxon>Eukaryota</taxon>
        <taxon>Viridiplantae</taxon>
        <taxon>Streptophyta</taxon>
        <taxon>Embryophyta</taxon>
        <taxon>Tracheophyta</taxon>
        <taxon>Spermatophyta</taxon>
        <taxon>Magnoliopsida</taxon>
        <taxon>eudicotyledons</taxon>
        <taxon>Gunneridae</taxon>
        <taxon>Pentapetalae</taxon>
        <taxon>rosids</taxon>
        <taxon>fabids</taxon>
        <taxon>Malpighiales</taxon>
        <taxon>Euphorbiaceae</taxon>
        <taxon>Crotonoideae</taxon>
        <taxon>Micrandreae</taxon>
        <taxon>Hevea</taxon>
    </lineage>
</organism>
<proteinExistence type="inferred from homology"/>
<dbReference type="FunFam" id="3.40.50.1110:FF:000003">
    <property type="entry name" value="GDSL esterase/lipase APG"/>
    <property type="match status" value="1"/>
</dbReference>
<dbReference type="InterPro" id="IPR001087">
    <property type="entry name" value="GDSL"/>
</dbReference>
<keyword evidence="4" id="KW-1185">Reference proteome</keyword>
<dbReference type="EMBL" id="JAAGAX010000010">
    <property type="protein sequence ID" value="KAF2300904.1"/>
    <property type="molecule type" value="Genomic_DNA"/>
</dbReference>
<dbReference type="CDD" id="cd01837">
    <property type="entry name" value="SGNH_plant_lipase_like"/>
    <property type="match status" value="1"/>
</dbReference>
<evidence type="ECO:0000313" key="3">
    <source>
        <dbReference type="EMBL" id="KAF2300904.1"/>
    </source>
</evidence>
<keyword evidence="2" id="KW-0732">Signal</keyword>
<dbReference type="InterPro" id="IPR044552">
    <property type="entry name" value="GLIP1-5/GLL25"/>
</dbReference>
<dbReference type="AlphaFoldDB" id="A0A6A6LIS9"/>
<reference evidence="3 4" key="1">
    <citation type="journal article" date="2020" name="Mol. Plant">
        <title>The Chromosome-Based Rubber Tree Genome Provides New Insights into Spurge Genome Evolution and Rubber Biosynthesis.</title>
        <authorList>
            <person name="Liu J."/>
            <person name="Shi C."/>
            <person name="Shi C.C."/>
            <person name="Li W."/>
            <person name="Zhang Q.J."/>
            <person name="Zhang Y."/>
            <person name="Li K."/>
            <person name="Lu H.F."/>
            <person name="Shi C."/>
            <person name="Zhu S.T."/>
            <person name="Xiao Z.Y."/>
            <person name="Nan H."/>
            <person name="Yue Y."/>
            <person name="Zhu X.G."/>
            <person name="Wu Y."/>
            <person name="Hong X.N."/>
            <person name="Fan G.Y."/>
            <person name="Tong Y."/>
            <person name="Zhang D."/>
            <person name="Mao C.L."/>
            <person name="Liu Y.L."/>
            <person name="Hao S.J."/>
            <person name="Liu W.Q."/>
            <person name="Lv M.Q."/>
            <person name="Zhang H.B."/>
            <person name="Liu Y."/>
            <person name="Hu-Tang G.R."/>
            <person name="Wang J.P."/>
            <person name="Wang J.H."/>
            <person name="Sun Y.H."/>
            <person name="Ni S.B."/>
            <person name="Chen W.B."/>
            <person name="Zhang X.C."/>
            <person name="Jiao Y.N."/>
            <person name="Eichler E.E."/>
            <person name="Li G.H."/>
            <person name="Liu X."/>
            <person name="Gao L.Z."/>
        </authorList>
    </citation>
    <scope>NUCLEOTIDE SEQUENCE [LARGE SCALE GENOMIC DNA]</scope>
    <source>
        <strain evidence="4">cv. GT1</strain>
        <tissue evidence="3">Leaf</tissue>
    </source>
</reference>
<dbReference type="InterPro" id="IPR035669">
    <property type="entry name" value="SGNH_plant_lipase-like"/>
</dbReference>
<dbReference type="Proteomes" id="UP000467840">
    <property type="component" value="Chromosome 4"/>
</dbReference>
<protein>
    <recommendedName>
        <fullName evidence="5">SGNH hydrolase-type esterase domain-containing protein</fullName>
    </recommendedName>
</protein>
<dbReference type="GO" id="GO:0006629">
    <property type="term" value="P:lipid metabolic process"/>
    <property type="evidence" value="ECO:0007669"/>
    <property type="project" value="InterPro"/>
</dbReference>
<name>A0A6A6LIS9_HEVBR</name>
<evidence type="ECO:0008006" key="5">
    <source>
        <dbReference type="Google" id="ProtNLM"/>
    </source>
</evidence>
<dbReference type="Gene3D" id="3.40.50.1110">
    <property type="entry name" value="SGNH hydrolase"/>
    <property type="match status" value="4"/>
</dbReference>
<evidence type="ECO:0000256" key="2">
    <source>
        <dbReference type="ARBA" id="ARBA00022729"/>
    </source>
</evidence>
<evidence type="ECO:0000313" key="4">
    <source>
        <dbReference type="Proteomes" id="UP000467840"/>
    </source>
</evidence>
<dbReference type="SUPFAM" id="SSF52266">
    <property type="entry name" value="SGNH hydrolase"/>
    <property type="match status" value="1"/>
</dbReference>
<dbReference type="Pfam" id="PF00657">
    <property type="entry name" value="Lipase_GDSL"/>
    <property type="match status" value="3"/>
</dbReference>
<gene>
    <name evidence="3" type="ORF">GH714_018131</name>
</gene>
<dbReference type="GO" id="GO:0016298">
    <property type="term" value="F:lipase activity"/>
    <property type="evidence" value="ECO:0007669"/>
    <property type="project" value="InterPro"/>
</dbReference>
<comment type="caution">
    <text evidence="3">The sequence shown here is derived from an EMBL/GenBank/DDBJ whole genome shotgun (WGS) entry which is preliminary data.</text>
</comment>